<evidence type="ECO:0000259" key="1">
    <source>
        <dbReference type="Pfam" id="PF02036"/>
    </source>
</evidence>
<accession>A0A6G0LQ99</accession>
<dbReference type="AlphaFoldDB" id="A0A6G0LQ99"/>
<dbReference type="EMBL" id="QXFX01000170">
    <property type="protein sequence ID" value="KAE9127731.1"/>
    <property type="molecule type" value="Genomic_DNA"/>
</dbReference>
<dbReference type="InterPro" id="IPR036527">
    <property type="entry name" value="SCP2_sterol-bd_dom_sf"/>
</dbReference>
<dbReference type="SUPFAM" id="SSF55718">
    <property type="entry name" value="SCP-like"/>
    <property type="match status" value="2"/>
</dbReference>
<dbReference type="Pfam" id="PF02036">
    <property type="entry name" value="SCP2"/>
    <property type="match status" value="2"/>
</dbReference>
<dbReference type="FunFam" id="3.30.1050.10:FF:000011">
    <property type="entry name" value="Peroxisomal multifunctional enzyme type 2"/>
    <property type="match status" value="1"/>
</dbReference>
<feature type="domain" description="SCP2" evidence="1">
    <location>
        <begin position="179"/>
        <end position="265"/>
    </location>
</feature>
<proteinExistence type="predicted"/>
<gene>
    <name evidence="2" type="ORF">PF010_g4773</name>
</gene>
<dbReference type="InterPro" id="IPR003033">
    <property type="entry name" value="SCP2_sterol-bd_dom"/>
</dbReference>
<feature type="domain" description="SCP2" evidence="1">
    <location>
        <begin position="43"/>
        <end position="132"/>
    </location>
</feature>
<dbReference type="GO" id="GO:0005829">
    <property type="term" value="C:cytosol"/>
    <property type="evidence" value="ECO:0007669"/>
    <property type="project" value="TreeGrafter"/>
</dbReference>
<name>A0A6G0LQ99_9STRA</name>
<protein>
    <recommendedName>
        <fullName evidence="1">SCP2 domain-containing protein</fullName>
    </recommendedName>
</protein>
<dbReference type="PANTHER" id="PTHR10094:SF25">
    <property type="entry name" value="SCP2 STEROL-BINDING DOMAIN-CONTAINING PROTEIN 1"/>
    <property type="match status" value="1"/>
</dbReference>
<evidence type="ECO:0000313" key="2">
    <source>
        <dbReference type="EMBL" id="KAE9127731.1"/>
    </source>
</evidence>
<dbReference type="PANTHER" id="PTHR10094">
    <property type="entry name" value="STEROL CARRIER PROTEIN 2 SCP-2 FAMILY PROTEIN"/>
    <property type="match status" value="1"/>
</dbReference>
<dbReference type="Proteomes" id="UP000488956">
    <property type="component" value="Unassembled WGS sequence"/>
</dbReference>
<reference evidence="2 3" key="1">
    <citation type="submission" date="2018-09" db="EMBL/GenBank/DDBJ databases">
        <title>Genomic investigation of the strawberry pathogen Phytophthora fragariae indicates pathogenicity is determined by transcriptional variation in three key races.</title>
        <authorList>
            <person name="Adams T.M."/>
            <person name="Armitage A.D."/>
            <person name="Sobczyk M.K."/>
            <person name="Bates H.J."/>
            <person name="Dunwell J.M."/>
            <person name="Nellist C.F."/>
            <person name="Harrison R.J."/>
        </authorList>
    </citation>
    <scope>NUCLEOTIDE SEQUENCE [LARGE SCALE GENOMIC DNA]</scope>
    <source>
        <strain evidence="2 3">ONT-3</strain>
    </source>
</reference>
<sequence>MPDSTSLRNPHAAASTSLTTTDRIAMAPRAAELFSMMSGAVDEVGPSLVSKVKGVIKFDVSGAGAWLVDLKTGQGSVKPATAADKADLTISLLEENFLKMMDNKLNPQQAFMKGLVKIKGNMGLAMKLNVVLAATRNYMKKQSSGAKPAAKAAAAPAAPAAGGLNSKEIFRLLGEVVAKDGASMAKKVKGVIQFDITGAGKWNLDLKSDTPALTEGSKKADATITVADADFVAIAMGKLNAQQAFMKGKLKLKGNMTLAMKLPVVFNALKPQSKL</sequence>
<comment type="caution">
    <text evidence="2">The sequence shown here is derived from an EMBL/GenBank/DDBJ whole genome shotgun (WGS) entry which is preliminary data.</text>
</comment>
<organism evidence="2 3">
    <name type="scientific">Phytophthora fragariae</name>
    <dbReference type="NCBI Taxonomy" id="53985"/>
    <lineage>
        <taxon>Eukaryota</taxon>
        <taxon>Sar</taxon>
        <taxon>Stramenopiles</taxon>
        <taxon>Oomycota</taxon>
        <taxon>Peronosporomycetes</taxon>
        <taxon>Peronosporales</taxon>
        <taxon>Peronosporaceae</taxon>
        <taxon>Phytophthora</taxon>
    </lineage>
</organism>
<evidence type="ECO:0000313" key="3">
    <source>
        <dbReference type="Proteomes" id="UP000488956"/>
    </source>
</evidence>
<dbReference type="Gene3D" id="3.30.1050.10">
    <property type="entry name" value="SCP2 sterol-binding domain"/>
    <property type="match status" value="2"/>
</dbReference>